<dbReference type="Proteomes" id="UP000762253">
    <property type="component" value="Unassembled WGS sequence"/>
</dbReference>
<sequence>MRVLLDECLPKKLKRELPGYTVITVPQQGWAGKKNGVLLRLAQTEFDVFVTIDQNLTSQQNLSQINLAIIVLIAKDNQIETLQPLMPKVLEALKIIKTGQIIEIS</sequence>
<accession>A0ABX1MFT8</accession>
<evidence type="ECO:0000313" key="3">
    <source>
        <dbReference type="Proteomes" id="UP000762253"/>
    </source>
</evidence>
<protein>
    <recommendedName>
        <fullName evidence="1">DUF5615 domain-containing protein</fullName>
    </recommendedName>
</protein>
<organism evidence="2 3">
    <name type="scientific">Brasilonema octagenarum UFV-OR1</name>
    <dbReference type="NCBI Taxonomy" id="417115"/>
    <lineage>
        <taxon>Bacteria</taxon>
        <taxon>Bacillati</taxon>
        <taxon>Cyanobacteriota</taxon>
        <taxon>Cyanophyceae</taxon>
        <taxon>Nostocales</taxon>
        <taxon>Scytonemataceae</taxon>
        <taxon>Brasilonema</taxon>
        <taxon>Octagenarum group</taxon>
    </lineage>
</organism>
<dbReference type="EMBL" id="QMEC01000359">
    <property type="protein sequence ID" value="NMF67517.1"/>
    <property type="molecule type" value="Genomic_DNA"/>
</dbReference>
<dbReference type="InterPro" id="IPR041049">
    <property type="entry name" value="DUF5615"/>
</dbReference>
<reference evidence="2 3" key="1">
    <citation type="submission" date="2018-06" db="EMBL/GenBank/DDBJ databases">
        <title>Comparative genomics of Brasilonema spp. strains.</title>
        <authorList>
            <person name="Alvarenga D.O."/>
            <person name="Fiore M.F."/>
            <person name="Varani A.M."/>
        </authorList>
    </citation>
    <scope>NUCLEOTIDE SEQUENCE [LARGE SCALE GENOMIC DNA]</scope>
    <source>
        <strain evidence="2 3">UFV-OR1</strain>
    </source>
</reference>
<feature type="domain" description="DUF5615" evidence="1">
    <location>
        <begin position="1"/>
        <end position="102"/>
    </location>
</feature>
<dbReference type="Pfam" id="PF18480">
    <property type="entry name" value="DUF5615"/>
    <property type="match status" value="1"/>
</dbReference>
<dbReference type="RefSeq" id="WP_169269027.1">
    <property type="nucleotide sequence ID" value="NZ_QMEC01000359.1"/>
</dbReference>
<evidence type="ECO:0000313" key="2">
    <source>
        <dbReference type="EMBL" id="NMF67517.1"/>
    </source>
</evidence>
<proteinExistence type="predicted"/>
<name>A0ABX1MFT8_9CYAN</name>
<keyword evidence="3" id="KW-1185">Reference proteome</keyword>
<comment type="caution">
    <text evidence="2">The sequence shown here is derived from an EMBL/GenBank/DDBJ whole genome shotgun (WGS) entry which is preliminary data.</text>
</comment>
<evidence type="ECO:0000259" key="1">
    <source>
        <dbReference type="Pfam" id="PF18480"/>
    </source>
</evidence>
<gene>
    <name evidence="2" type="ORF">DP115_34265</name>
</gene>